<feature type="compositionally biased region" description="Low complexity" evidence="1">
    <location>
        <begin position="139"/>
        <end position="152"/>
    </location>
</feature>
<protein>
    <submittedName>
        <fullName evidence="3">Protein CBG17040</fullName>
    </submittedName>
</protein>
<dbReference type="InParanoid" id="A8XQB3"/>
<organism evidence="3 4">
    <name type="scientific">Caenorhabditis briggsae</name>
    <dbReference type="NCBI Taxonomy" id="6238"/>
    <lineage>
        <taxon>Eukaryota</taxon>
        <taxon>Metazoa</taxon>
        <taxon>Ecdysozoa</taxon>
        <taxon>Nematoda</taxon>
        <taxon>Chromadorea</taxon>
        <taxon>Rhabditida</taxon>
        <taxon>Rhabditina</taxon>
        <taxon>Rhabditomorpha</taxon>
        <taxon>Rhabditoidea</taxon>
        <taxon>Rhabditidae</taxon>
        <taxon>Peloderinae</taxon>
        <taxon>Caenorhabditis</taxon>
    </lineage>
</organism>
<sequence length="663" mass="73008">MTQRVPYNAMFLPPQDQPPQDQPPTARQLFTMHDFPPIGASTPEVPPTSSQAPPTNQTHAQPAKMMQQGQEIQEIQYNSTLDVVTSSAHQGHAHSEHTFSRSSAHFREFVPRSKMVEVGHAPAGHAHSSHANSDYGYLGPTPSGSAPSAGPAHFGEFAPIRQAPGPAHSDLLSPAPSLLRPLPPHLPMYAQQNYQKVQYPGNLENSGPNYFLGAESSRTMRGHGVLTWLSPKAGILKTSDNRTVSFQANVFCDPASLRPSIQGYIEKGYIEFLGYIGSKGTLDCSVHGLNDLTHCLHVGFTLKFVAQHSSGTDYSATHVSPFFGYEAKEIFRDSKNPVDLDSFLPPGARGKLEYNLDLEFQAYEAFLAAFEKLGSCRIPLNSFHSQMSNTIDEPLFRYIGTSAMKRRNFVERRTHLFCLQSDDSMILQYPTIYRAVLLLSNYLLRHGGVMAIEDLYAFFTEPGKVDPSILTHIGADRPQFMQLLSAHPYIFSIFPNRAFVAARRNLPDFDYPGFVNRYFPDLMPRPQRVQQAPPTAPPTQREAVPGGFYEYGHNVNTWIQNVAQEVGGAHEQLSREFAHLLSLKNPIGAHPKCTCKCSCGAMPQGAAQAASNSGIFGSVRAPSNETAGSSEDPNPRIGIQNYNLFGADDPQGGNFDALRFGNF</sequence>
<dbReference type="Pfam" id="PF26288">
    <property type="entry name" value="WHD_lin-66"/>
    <property type="match status" value="1"/>
</dbReference>
<accession>A8XQB3</accession>
<dbReference type="GO" id="GO:0010629">
    <property type="term" value="P:negative regulation of gene expression"/>
    <property type="evidence" value="ECO:0000318"/>
    <property type="project" value="GO_Central"/>
</dbReference>
<name>A8XQB3_CAEBR</name>
<feature type="domain" description="Lin-66-like winged helix" evidence="2">
    <location>
        <begin position="349"/>
        <end position="429"/>
    </location>
</feature>
<dbReference type="PANTHER" id="PTHR36949">
    <property type="entry name" value="PROTEIN CBR-LIN-66"/>
    <property type="match status" value="1"/>
</dbReference>
<evidence type="ECO:0000256" key="1">
    <source>
        <dbReference type="SAM" id="MobiDB-lite"/>
    </source>
</evidence>
<dbReference type="STRING" id="6238.A8XQB3"/>
<dbReference type="GeneID" id="8574074"/>
<feature type="compositionally biased region" description="Polar residues" evidence="1">
    <location>
        <begin position="617"/>
        <end position="632"/>
    </location>
</feature>
<dbReference type="GO" id="GO:0005737">
    <property type="term" value="C:cytoplasm"/>
    <property type="evidence" value="ECO:0000318"/>
    <property type="project" value="GO_Central"/>
</dbReference>
<dbReference type="AlphaFoldDB" id="A8XQB3"/>
<feature type="region of interest" description="Disordered" evidence="1">
    <location>
        <begin position="1"/>
        <end position="70"/>
    </location>
</feature>
<keyword evidence="4" id="KW-1185">Reference proteome</keyword>
<dbReference type="eggNOG" id="ENOG502SF1N">
    <property type="taxonomic scope" value="Eukaryota"/>
</dbReference>
<evidence type="ECO:0000313" key="4">
    <source>
        <dbReference type="Proteomes" id="UP000008549"/>
    </source>
</evidence>
<dbReference type="EMBL" id="HE601138">
    <property type="protein sequence ID" value="CAP34851.1"/>
    <property type="molecule type" value="Genomic_DNA"/>
</dbReference>
<feature type="compositionally biased region" description="Polar residues" evidence="1">
    <location>
        <begin position="47"/>
        <end position="60"/>
    </location>
</feature>
<feature type="region of interest" description="Disordered" evidence="1">
    <location>
        <begin position="123"/>
        <end position="176"/>
    </location>
</feature>
<dbReference type="Proteomes" id="UP000008549">
    <property type="component" value="Unassembled WGS sequence"/>
</dbReference>
<dbReference type="KEGG" id="cbr:CBG_17040"/>
<gene>
    <name evidence="3 5" type="ORF">CBG17040</name>
    <name evidence="3" type="ORF">CBG_17040</name>
</gene>
<proteinExistence type="predicted"/>
<dbReference type="HOGENOM" id="CLU_414026_0_0_1"/>
<feature type="compositionally biased region" description="Low complexity" evidence="1">
    <location>
        <begin position="166"/>
        <end position="176"/>
    </location>
</feature>
<dbReference type="PANTHER" id="PTHR36949:SF1">
    <property type="entry name" value="ANAPHASE-PROMOTING COMPLEX SUBUNIT 1-RELATED"/>
    <property type="match status" value="1"/>
</dbReference>
<reference evidence="3 4" key="2">
    <citation type="journal article" date="2011" name="PLoS Genet.">
        <title>Caenorhabditis briggsae recombinant inbred line genotypes reveal inter-strain incompatibility and the evolution of recombination.</title>
        <authorList>
            <person name="Ross J.A."/>
            <person name="Koboldt D.C."/>
            <person name="Staisch J.E."/>
            <person name="Chamberlin H.M."/>
            <person name="Gupta B.P."/>
            <person name="Miller R.D."/>
            <person name="Baird S.E."/>
            <person name="Haag E.S."/>
        </authorList>
    </citation>
    <scope>NUCLEOTIDE SEQUENCE [LARGE SCALE GENOMIC DNA]</scope>
    <source>
        <strain evidence="3 4">AF16</strain>
    </source>
</reference>
<evidence type="ECO:0000259" key="2">
    <source>
        <dbReference type="Pfam" id="PF26288"/>
    </source>
</evidence>
<dbReference type="RefSeq" id="XP_002632076.1">
    <property type="nucleotide sequence ID" value="XM_002632030.1"/>
</dbReference>
<evidence type="ECO:0000313" key="5">
    <source>
        <dbReference type="WormBase" id="CBG17040"/>
    </source>
</evidence>
<dbReference type="WormBase" id="CBG17040">
    <property type="protein sequence ID" value="CBP40034"/>
    <property type="gene ID" value="WBGene00036811"/>
</dbReference>
<dbReference type="InterPro" id="IPR058991">
    <property type="entry name" value="Lin-66-like_WHD"/>
</dbReference>
<reference evidence="3 4" key="1">
    <citation type="journal article" date="2003" name="PLoS Biol.">
        <title>The genome sequence of Caenorhabditis briggsae: a platform for comparative genomics.</title>
        <authorList>
            <person name="Stein L.D."/>
            <person name="Bao Z."/>
            <person name="Blasiar D."/>
            <person name="Blumenthal T."/>
            <person name="Brent M.R."/>
            <person name="Chen N."/>
            <person name="Chinwalla A."/>
            <person name="Clarke L."/>
            <person name="Clee C."/>
            <person name="Coghlan A."/>
            <person name="Coulson A."/>
            <person name="D'Eustachio P."/>
            <person name="Fitch D.H."/>
            <person name="Fulton L.A."/>
            <person name="Fulton R.E."/>
            <person name="Griffiths-Jones S."/>
            <person name="Harris T.W."/>
            <person name="Hillier L.W."/>
            <person name="Kamath R."/>
            <person name="Kuwabara P.E."/>
            <person name="Mardis E.R."/>
            <person name="Marra M.A."/>
            <person name="Miner T.L."/>
            <person name="Minx P."/>
            <person name="Mullikin J.C."/>
            <person name="Plumb R.W."/>
            <person name="Rogers J."/>
            <person name="Schein J.E."/>
            <person name="Sohrmann M."/>
            <person name="Spieth J."/>
            <person name="Stajich J.E."/>
            <person name="Wei C."/>
            <person name="Willey D."/>
            <person name="Wilson R.K."/>
            <person name="Durbin R."/>
            <person name="Waterston R.H."/>
        </authorList>
    </citation>
    <scope>NUCLEOTIDE SEQUENCE [LARGE SCALE GENOMIC DNA]</scope>
    <source>
        <strain evidence="3 4">AF16</strain>
    </source>
</reference>
<dbReference type="CTD" id="8574074"/>
<evidence type="ECO:0000313" key="3">
    <source>
        <dbReference type="EMBL" id="CAP34851.1"/>
    </source>
</evidence>
<feature type="region of interest" description="Disordered" evidence="1">
    <location>
        <begin position="617"/>
        <end position="636"/>
    </location>
</feature>